<reference evidence="1" key="1">
    <citation type="submission" date="2019-08" db="EMBL/GenBank/DDBJ databases">
        <authorList>
            <person name="Kucharzyk K."/>
            <person name="Murdoch R.W."/>
            <person name="Higgins S."/>
            <person name="Loffler F."/>
        </authorList>
    </citation>
    <scope>NUCLEOTIDE SEQUENCE</scope>
</reference>
<evidence type="ECO:0008006" key="2">
    <source>
        <dbReference type="Google" id="ProtNLM"/>
    </source>
</evidence>
<name>A0A644VH11_9ZZZZ</name>
<accession>A0A644VH11</accession>
<dbReference type="AlphaFoldDB" id="A0A644VH11"/>
<dbReference type="EMBL" id="VSSQ01000309">
    <property type="protein sequence ID" value="MPL90618.1"/>
    <property type="molecule type" value="Genomic_DNA"/>
</dbReference>
<protein>
    <recommendedName>
        <fullName evidence="2">Lipoprotein</fullName>
    </recommendedName>
</protein>
<proteinExistence type="predicted"/>
<evidence type="ECO:0000313" key="1">
    <source>
        <dbReference type="EMBL" id="MPL90618.1"/>
    </source>
</evidence>
<organism evidence="1">
    <name type="scientific">bioreactor metagenome</name>
    <dbReference type="NCBI Taxonomy" id="1076179"/>
    <lineage>
        <taxon>unclassified sequences</taxon>
        <taxon>metagenomes</taxon>
        <taxon>ecological metagenomes</taxon>
    </lineage>
</organism>
<comment type="caution">
    <text evidence="1">The sequence shown here is derived from an EMBL/GenBank/DDBJ whole genome shotgun (WGS) entry which is preliminary data.</text>
</comment>
<gene>
    <name evidence="1" type="ORF">SDC9_36672</name>
</gene>
<dbReference type="PROSITE" id="PS51257">
    <property type="entry name" value="PROKAR_LIPOPROTEIN"/>
    <property type="match status" value="1"/>
</dbReference>
<sequence>MKKVFFLAAVLFCISLVSCTQNDCVCTANQEKSTSSANSNEYPVYDWGGNCSSITQNDIPELSSSGTEYNLDCTDL</sequence>